<comment type="function">
    <text evidence="5">Associates with the EF-Tu.GDP complex and induces the exchange of GDP to GTP. It remains bound to the aminoacyl-tRNA.EF-Tu.GTP complex up to the GTP hydrolysis stage on the ribosome.</text>
</comment>
<dbReference type="PROSITE" id="PS01126">
    <property type="entry name" value="EF_TS_1"/>
    <property type="match status" value="1"/>
</dbReference>
<evidence type="ECO:0000256" key="5">
    <source>
        <dbReference type="HAMAP-Rule" id="MF_00050"/>
    </source>
</evidence>
<evidence type="ECO:0000259" key="6">
    <source>
        <dbReference type="Pfam" id="PF00889"/>
    </source>
</evidence>
<dbReference type="InterPro" id="IPR036402">
    <property type="entry name" value="EF-Ts_dimer_sf"/>
</dbReference>
<dbReference type="FunFam" id="1.10.286.20:FF:000001">
    <property type="entry name" value="Elongation factor Ts"/>
    <property type="match status" value="1"/>
</dbReference>
<dbReference type="OrthoDB" id="9808348at2"/>
<dbReference type="NCBIfam" id="TIGR00116">
    <property type="entry name" value="tsf"/>
    <property type="match status" value="1"/>
</dbReference>
<dbReference type="GO" id="GO:0003746">
    <property type="term" value="F:translation elongation factor activity"/>
    <property type="evidence" value="ECO:0007669"/>
    <property type="project" value="UniProtKB-UniRule"/>
</dbReference>
<organism evidence="7 8">
    <name type="scientific">Chitinivibrio alkaliphilus ACht1</name>
    <dbReference type="NCBI Taxonomy" id="1313304"/>
    <lineage>
        <taxon>Bacteria</taxon>
        <taxon>Pseudomonadati</taxon>
        <taxon>Fibrobacterota</taxon>
        <taxon>Chitinivibrionia</taxon>
        <taxon>Chitinivibrionales</taxon>
        <taxon>Chitinivibrionaceae</taxon>
        <taxon>Chitinivibrio</taxon>
    </lineage>
</organism>
<sequence>MATITAAMVKELREKTGVGMMACKKALTEAEGNIDLAVDNLRKLGQAKAEKRADRSATEGSVSAVTDESCGIIFQLNCETDFVTNNKDFSGFIDTLQDLFIAQKPASLEDALNLKMESGTLKDSITDMVAKIGEKIDLGSYARMVAEEGEKIYSYVHNNGKVGALVKLKGAADVLESAETEKFGKGVCMHIAASAPLAVSRDDIPSEVAEKEKEIFREQIINEGKPEAIADKIVMGKMNKFFKERALLEQEYILADKQSVEAAAKEAGNLEITNFVLVELGAQA</sequence>
<dbReference type="Gene3D" id="3.30.479.20">
    <property type="entry name" value="Elongation factor Ts, dimerisation domain"/>
    <property type="match status" value="2"/>
</dbReference>
<keyword evidence="4 5" id="KW-0648">Protein biosynthesis</keyword>
<dbReference type="SUPFAM" id="SSF46934">
    <property type="entry name" value="UBA-like"/>
    <property type="match status" value="1"/>
</dbReference>
<dbReference type="STRING" id="1313304.CALK_2231"/>
<reference evidence="7 8" key="1">
    <citation type="journal article" date="2013" name="Environ. Microbiol.">
        <title>Genome analysis of Chitinivibrio alkaliphilus gen. nov., sp. nov., a novel extremely haloalkaliphilic anaerobic chitinolytic bacterium from the candidate phylum Termite Group 3.</title>
        <authorList>
            <person name="Sorokin D.Y."/>
            <person name="Gumerov V.M."/>
            <person name="Rakitin A.L."/>
            <person name="Beletsky A.V."/>
            <person name="Damste J.S."/>
            <person name="Muyzer G."/>
            <person name="Mardanov A.V."/>
            <person name="Ravin N.V."/>
        </authorList>
    </citation>
    <scope>NUCLEOTIDE SEQUENCE [LARGE SCALE GENOMIC DNA]</scope>
    <source>
        <strain evidence="7 8">ACht1</strain>
    </source>
</reference>
<name>U7D754_9BACT</name>
<dbReference type="SUPFAM" id="SSF54713">
    <property type="entry name" value="Elongation factor Ts (EF-Ts), dimerisation domain"/>
    <property type="match status" value="2"/>
</dbReference>
<evidence type="ECO:0000256" key="4">
    <source>
        <dbReference type="ARBA" id="ARBA00022917"/>
    </source>
</evidence>
<protein>
    <recommendedName>
        <fullName evidence="2 5">Elongation factor Ts</fullName>
        <shortName evidence="5">EF-Ts</shortName>
    </recommendedName>
</protein>
<dbReference type="HAMAP" id="MF_00050">
    <property type="entry name" value="EF_Ts"/>
    <property type="match status" value="1"/>
</dbReference>
<keyword evidence="5" id="KW-0963">Cytoplasm</keyword>
<dbReference type="CDD" id="cd14275">
    <property type="entry name" value="UBA_EF-Ts"/>
    <property type="match status" value="1"/>
</dbReference>
<dbReference type="PANTHER" id="PTHR11741">
    <property type="entry name" value="ELONGATION FACTOR TS"/>
    <property type="match status" value="1"/>
</dbReference>
<dbReference type="Proteomes" id="UP000017148">
    <property type="component" value="Unassembled WGS sequence"/>
</dbReference>
<dbReference type="FunFam" id="1.10.8.10:FF:000001">
    <property type="entry name" value="Elongation factor Ts"/>
    <property type="match status" value="1"/>
</dbReference>
<dbReference type="Gene3D" id="1.10.286.20">
    <property type="match status" value="1"/>
</dbReference>
<dbReference type="Pfam" id="PF00889">
    <property type="entry name" value="EF_TS"/>
    <property type="match status" value="1"/>
</dbReference>
<comment type="caution">
    <text evidence="7">The sequence shown here is derived from an EMBL/GenBank/DDBJ whole genome shotgun (WGS) entry which is preliminary data.</text>
</comment>
<dbReference type="InterPro" id="IPR018101">
    <property type="entry name" value="Transl_elong_Ts_CS"/>
</dbReference>
<evidence type="ECO:0000313" key="7">
    <source>
        <dbReference type="EMBL" id="ERP30917.1"/>
    </source>
</evidence>
<comment type="subcellular location">
    <subcellularLocation>
        <location evidence="5">Cytoplasm</location>
    </subcellularLocation>
</comment>
<dbReference type="InterPro" id="IPR014039">
    <property type="entry name" value="Transl_elong_EFTs/EF1B_dimer"/>
</dbReference>
<dbReference type="RefSeq" id="WP_022637600.1">
    <property type="nucleotide sequence ID" value="NZ_ASJR01000026.1"/>
</dbReference>
<proteinExistence type="inferred from homology"/>
<keyword evidence="8" id="KW-1185">Reference proteome</keyword>
<keyword evidence="3 5" id="KW-0251">Elongation factor</keyword>
<dbReference type="EMBL" id="ASJR01000026">
    <property type="protein sequence ID" value="ERP30917.1"/>
    <property type="molecule type" value="Genomic_DNA"/>
</dbReference>
<comment type="similarity">
    <text evidence="1 5">Belongs to the EF-Ts family.</text>
</comment>
<evidence type="ECO:0000256" key="1">
    <source>
        <dbReference type="ARBA" id="ARBA00005532"/>
    </source>
</evidence>
<dbReference type="Gene3D" id="1.10.8.10">
    <property type="entry name" value="DNA helicase RuvA subunit, C-terminal domain"/>
    <property type="match status" value="1"/>
</dbReference>
<gene>
    <name evidence="5" type="primary">tsf</name>
    <name evidence="7" type="ORF">CALK_2231</name>
</gene>
<feature type="domain" description="Translation elongation factor EFTs/EF1B dimerisation" evidence="6">
    <location>
        <begin position="71"/>
        <end position="281"/>
    </location>
</feature>
<evidence type="ECO:0000256" key="3">
    <source>
        <dbReference type="ARBA" id="ARBA00022768"/>
    </source>
</evidence>
<dbReference type="InterPro" id="IPR001816">
    <property type="entry name" value="Transl_elong_EFTs/EF1B"/>
</dbReference>
<dbReference type="InterPro" id="IPR009060">
    <property type="entry name" value="UBA-like_sf"/>
</dbReference>
<dbReference type="GO" id="GO:0005737">
    <property type="term" value="C:cytoplasm"/>
    <property type="evidence" value="ECO:0007669"/>
    <property type="project" value="UniProtKB-SubCell"/>
</dbReference>
<dbReference type="PANTHER" id="PTHR11741:SF0">
    <property type="entry name" value="ELONGATION FACTOR TS, MITOCHONDRIAL"/>
    <property type="match status" value="1"/>
</dbReference>
<dbReference type="eggNOG" id="COG0264">
    <property type="taxonomic scope" value="Bacteria"/>
</dbReference>
<feature type="region of interest" description="Involved in Mg(2+) ion dislocation from EF-Tu" evidence="5">
    <location>
        <begin position="80"/>
        <end position="83"/>
    </location>
</feature>
<evidence type="ECO:0000313" key="8">
    <source>
        <dbReference type="Proteomes" id="UP000017148"/>
    </source>
</evidence>
<dbReference type="AlphaFoldDB" id="U7D754"/>
<dbReference type="PATRIC" id="fig|1313304.3.peg.2122"/>
<evidence type="ECO:0000256" key="2">
    <source>
        <dbReference type="ARBA" id="ARBA00016956"/>
    </source>
</evidence>
<accession>U7D754</accession>